<evidence type="ECO:0000313" key="3">
    <source>
        <dbReference type="EMBL" id="HJG80363.1"/>
    </source>
</evidence>
<keyword evidence="3" id="KW-0255">Endonuclease</keyword>
<comment type="caution">
    <text evidence="3">The sequence shown here is derived from an EMBL/GenBank/DDBJ whole genome shotgun (WGS) entry which is preliminary data.</text>
</comment>
<dbReference type="GO" id="GO:0004519">
    <property type="term" value="F:endonuclease activity"/>
    <property type="evidence" value="ECO:0007669"/>
    <property type="project" value="UniProtKB-KW"/>
</dbReference>
<keyword evidence="3" id="KW-0378">Hydrolase</keyword>
<dbReference type="AlphaFoldDB" id="A0A921ME52"/>
<keyword evidence="1" id="KW-0472">Membrane</keyword>
<feature type="transmembrane region" description="Helical" evidence="1">
    <location>
        <begin position="65"/>
        <end position="86"/>
    </location>
</feature>
<dbReference type="EMBL" id="DYUK01000175">
    <property type="protein sequence ID" value="HJG80363.1"/>
    <property type="molecule type" value="Genomic_DNA"/>
</dbReference>
<dbReference type="Pfam" id="PF03372">
    <property type="entry name" value="Exo_endo_phos"/>
    <property type="match status" value="1"/>
</dbReference>
<gene>
    <name evidence="3" type="ORF">K8V08_08125</name>
</gene>
<evidence type="ECO:0000259" key="2">
    <source>
        <dbReference type="Pfam" id="PF03372"/>
    </source>
</evidence>
<name>A0A921ME52_9MICO</name>
<dbReference type="InterPro" id="IPR005135">
    <property type="entry name" value="Endo/exonuclease/phosphatase"/>
</dbReference>
<keyword evidence="1" id="KW-1133">Transmembrane helix</keyword>
<feature type="domain" description="Endonuclease/exonuclease/phosphatase" evidence="2">
    <location>
        <begin position="102"/>
        <end position="297"/>
    </location>
</feature>
<dbReference type="Gene3D" id="3.60.10.10">
    <property type="entry name" value="Endonuclease/exonuclease/phosphatase"/>
    <property type="match status" value="1"/>
</dbReference>
<keyword evidence="1" id="KW-0812">Transmembrane</keyword>
<sequence length="306" mass="33495">MTSPRRSSTKGVLVLACGIVLAALIAMHDLVPTTRGLALIVDTLLPWSWVLIAFLLLVALFRLSLLSVAGVMVPAVVWASMFWPYLRPAGDPGESDLTVATQNVGAKLPQPSATALNVIEEDPDIATFQEVESLSGQIIQDQMDSHYEHAEVQGSVGVWSKWPMSAPEEVDLGLQWIRAFATTISTDHGDVRFYAVHVPSVRPGQESMRNAALRTLSERVEDDQAERVIVAGDFNSASSDRYFEQMTDDLTDSREAVGGGFGFTWPSRLPVTRLDHSLSRGLEPVADEVMDRGTSDHRAVLVSYDF</sequence>
<dbReference type="InterPro" id="IPR036691">
    <property type="entry name" value="Endo/exonu/phosph_ase_sf"/>
</dbReference>
<reference evidence="3" key="2">
    <citation type="submission" date="2021-09" db="EMBL/GenBank/DDBJ databases">
        <authorList>
            <person name="Gilroy R."/>
        </authorList>
    </citation>
    <scope>NUCLEOTIDE SEQUENCE</scope>
    <source>
        <strain evidence="3">ChiGjej5B5-7349</strain>
    </source>
</reference>
<proteinExistence type="predicted"/>
<keyword evidence="3" id="KW-0540">Nuclease</keyword>
<evidence type="ECO:0000256" key="1">
    <source>
        <dbReference type="SAM" id="Phobius"/>
    </source>
</evidence>
<accession>A0A921ME52</accession>
<reference evidence="3" key="1">
    <citation type="journal article" date="2021" name="PeerJ">
        <title>Extensive microbial diversity within the chicken gut microbiome revealed by metagenomics and culture.</title>
        <authorList>
            <person name="Gilroy R."/>
            <person name="Ravi A."/>
            <person name="Getino M."/>
            <person name="Pursley I."/>
            <person name="Horton D.L."/>
            <person name="Alikhan N.F."/>
            <person name="Baker D."/>
            <person name="Gharbi K."/>
            <person name="Hall N."/>
            <person name="Watson M."/>
            <person name="Adriaenssens E.M."/>
            <person name="Foster-Nyarko E."/>
            <person name="Jarju S."/>
            <person name="Secka A."/>
            <person name="Antonio M."/>
            <person name="Oren A."/>
            <person name="Chaudhuri R.R."/>
            <person name="La Ragione R."/>
            <person name="Hildebrand F."/>
            <person name="Pallen M.J."/>
        </authorList>
    </citation>
    <scope>NUCLEOTIDE SEQUENCE</scope>
    <source>
        <strain evidence="3">ChiGjej5B5-7349</strain>
    </source>
</reference>
<dbReference type="SUPFAM" id="SSF56219">
    <property type="entry name" value="DNase I-like"/>
    <property type="match status" value="1"/>
</dbReference>
<evidence type="ECO:0000313" key="4">
    <source>
        <dbReference type="Proteomes" id="UP000784435"/>
    </source>
</evidence>
<feature type="transmembrane region" description="Helical" evidence="1">
    <location>
        <begin position="12"/>
        <end position="31"/>
    </location>
</feature>
<protein>
    <submittedName>
        <fullName evidence="3">Endonuclease/exonuclease/phosphatase family protein</fullName>
    </submittedName>
</protein>
<feature type="transmembrane region" description="Helical" evidence="1">
    <location>
        <begin position="37"/>
        <end position="58"/>
    </location>
</feature>
<organism evidence="3 4">
    <name type="scientific">Brevibacterium senegalense</name>
    <dbReference type="NCBI Taxonomy" id="1033736"/>
    <lineage>
        <taxon>Bacteria</taxon>
        <taxon>Bacillati</taxon>
        <taxon>Actinomycetota</taxon>
        <taxon>Actinomycetes</taxon>
        <taxon>Micrococcales</taxon>
        <taxon>Brevibacteriaceae</taxon>
        <taxon>Brevibacterium</taxon>
    </lineage>
</organism>
<dbReference type="Proteomes" id="UP000784435">
    <property type="component" value="Unassembled WGS sequence"/>
</dbReference>